<organism evidence="3 4">
    <name type="scientific">Folsomia candida</name>
    <name type="common">Springtail</name>
    <dbReference type="NCBI Taxonomy" id="158441"/>
    <lineage>
        <taxon>Eukaryota</taxon>
        <taxon>Metazoa</taxon>
        <taxon>Ecdysozoa</taxon>
        <taxon>Arthropoda</taxon>
        <taxon>Hexapoda</taxon>
        <taxon>Collembola</taxon>
        <taxon>Entomobryomorpha</taxon>
        <taxon>Isotomoidea</taxon>
        <taxon>Isotomidae</taxon>
        <taxon>Proisotominae</taxon>
        <taxon>Folsomia</taxon>
    </lineage>
</organism>
<evidence type="ECO:0000259" key="1">
    <source>
        <dbReference type="Pfam" id="PF24291"/>
    </source>
</evidence>
<sequence>MAEFFNGMETYVEETRIFEAQPRVLDFDLVPIYETKTKWFRVSNRAETYMEAELIVCHEQWLRDFPHLVKISPNVLKLQPNESVMISVSVRPTRANIQNFFVIYEPIFNGEVVDTVLDGGGGYGIEVHDNDIHSKHLIDVTFVGDHAIFEVTDVLFVAKHPVWNAQQCRHMFSMDLLNQCLNPYSHTAGDDGRVPLPPIVQFRFPPATVGSETSVFQVQLNNSMDLKGTWEIFTAPPLNWHKLLQNKRKRHKSLSSRLIISNEGRVKDSPELLAALWARKFGFSRKTDCSKNRYRSKTNKEEIDKKQKCEINAKLDAELFKISPLRGSLSGKETKTITFKYSFERAGHHQMSVLLRVYPAIYVWIDLTSQTLDVDEPFIQLMEHRVMKFKPISVEDLDPPIQMLWAYNGGNIPAGFSVDMEPFHKLKKENFDHAAIECLTSSGIVPPRSWFPIKLRFSPLEFTDYSVPLRVHPEFSEKPMEVVLKGSALFATATRLRPDAAMSKLKSFAMTDAVPVTLSPTQISFPHFVPTSQKATSCIFLTNLHATHYMSFRWPVVPIEGGGTIRFQPETGKIAPSGSVTCLVIVHAGKVPVTFSTMIRCMLEDEDDKSNYNFEFNQWKIKTEFIDTSKPRGTRRHPPVIPQQPTPPDPFSCLLAVSVYIGTVFGLYDIITPKERSRMPHVDPVAANLSIPSNPDLASGLILSMFERDMCEEIISNLMLDIVTSPGFESSVRILTKRQPPLYEEYKERWDQESSPNDTAAATTVSEAPELHQQAVEEILEAAVFNLIQELNSNYVDPETRDKWHDLTPVQPTAFVNVNENKECF</sequence>
<evidence type="ECO:0000259" key="2">
    <source>
        <dbReference type="Pfam" id="PF24816"/>
    </source>
</evidence>
<dbReference type="Proteomes" id="UP000198287">
    <property type="component" value="Unassembled WGS sequence"/>
</dbReference>
<dbReference type="InterPro" id="IPR013783">
    <property type="entry name" value="Ig-like_fold"/>
</dbReference>
<dbReference type="AlphaFoldDB" id="A0A226DF84"/>
<dbReference type="OrthoDB" id="415597at2759"/>
<name>A0A226DF84_FOLCA</name>
<gene>
    <name evidence="3" type="ORF">Fcan01_21487</name>
</gene>
<feature type="domain" description="CFAP65-like ninth Ig-like" evidence="2">
    <location>
        <begin position="311"/>
        <end position="357"/>
    </location>
</feature>
<dbReference type="InterPro" id="IPR056305">
    <property type="entry name" value="Ig_CFAP65_10th"/>
</dbReference>
<dbReference type="PANTHER" id="PTHR46127">
    <property type="entry name" value="CILIA- AND FLAGELLA-ASSOCIATED PROTEIN 65"/>
    <property type="match status" value="1"/>
</dbReference>
<proteinExistence type="predicted"/>
<dbReference type="EMBL" id="LNIX01000021">
    <property type="protein sequence ID" value="OXA43800.1"/>
    <property type="molecule type" value="Genomic_DNA"/>
</dbReference>
<protein>
    <submittedName>
        <fullName evidence="3">Uncharacterized protein</fullName>
    </submittedName>
</protein>
<feature type="domain" description="CFAP65 tenth Ig-like" evidence="1">
    <location>
        <begin position="379"/>
        <end position="486"/>
    </location>
</feature>
<comment type="caution">
    <text evidence="3">The sequence shown here is derived from an EMBL/GenBank/DDBJ whole genome shotgun (WGS) entry which is preliminary data.</text>
</comment>
<reference evidence="3 4" key="1">
    <citation type="submission" date="2015-12" db="EMBL/GenBank/DDBJ databases">
        <title>The genome of Folsomia candida.</title>
        <authorList>
            <person name="Faddeeva A."/>
            <person name="Derks M.F."/>
            <person name="Anvar Y."/>
            <person name="Smit S."/>
            <person name="Van Straalen N."/>
            <person name="Roelofs D."/>
        </authorList>
    </citation>
    <scope>NUCLEOTIDE SEQUENCE [LARGE SCALE GENOMIC DNA]</scope>
    <source>
        <strain evidence="3 4">VU population</strain>
        <tissue evidence="3">Whole body</tissue>
    </source>
</reference>
<dbReference type="Pfam" id="PF24291">
    <property type="entry name" value="Ig_CFAP65"/>
    <property type="match status" value="1"/>
</dbReference>
<dbReference type="InterPro" id="IPR052614">
    <property type="entry name" value="CFAP65"/>
</dbReference>
<accession>A0A226DF84</accession>
<keyword evidence="4" id="KW-1185">Reference proteome</keyword>
<dbReference type="PANTHER" id="PTHR46127:SF1">
    <property type="entry name" value="CILIA- AND FLAGELLA-ASSOCIATED PROTEIN 65"/>
    <property type="match status" value="1"/>
</dbReference>
<dbReference type="InterPro" id="IPR056344">
    <property type="entry name" value="Ig_CFAP65-like_9th"/>
</dbReference>
<dbReference type="GO" id="GO:0005737">
    <property type="term" value="C:cytoplasm"/>
    <property type="evidence" value="ECO:0007669"/>
    <property type="project" value="UniProtKB-SubCell"/>
</dbReference>
<evidence type="ECO:0000313" key="4">
    <source>
        <dbReference type="Proteomes" id="UP000198287"/>
    </source>
</evidence>
<dbReference type="GO" id="GO:0031514">
    <property type="term" value="C:motile cilium"/>
    <property type="evidence" value="ECO:0007669"/>
    <property type="project" value="UniProtKB-SubCell"/>
</dbReference>
<dbReference type="Gene3D" id="2.60.40.10">
    <property type="entry name" value="Immunoglobulins"/>
    <property type="match status" value="1"/>
</dbReference>
<dbReference type="Pfam" id="PF24816">
    <property type="entry name" value="Ig_CFAP65__9th"/>
    <property type="match status" value="1"/>
</dbReference>
<evidence type="ECO:0000313" key="3">
    <source>
        <dbReference type="EMBL" id="OXA43800.1"/>
    </source>
</evidence>
<dbReference type="STRING" id="158441.A0A226DF84"/>